<dbReference type="GO" id="GO:0006508">
    <property type="term" value="P:proteolysis"/>
    <property type="evidence" value="ECO:0007669"/>
    <property type="project" value="InterPro"/>
</dbReference>
<dbReference type="GO" id="GO:0000270">
    <property type="term" value="P:peptidoglycan metabolic process"/>
    <property type="evidence" value="ECO:0007669"/>
    <property type="project" value="TreeGrafter"/>
</dbReference>
<dbReference type="SUPFAM" id="SSF56601">
    <property type="entry name" value="beta-lactamase/transpeptidase-like"/>
    <property type="match status" value="1"/>
</dbReference>
<evidence type="ECO:0000259" key="4">
    <source>
        <dbReference type="Pfam" id="PF23714"/>
    </source>
</evidence>
<dbReference type="PRINTS" id="PR00922">
    <property type="entry name" value="DADACBPTASE3"/>
</dbReference>
<protein>
    <submittedName>
        <fullName evidence="5">D-alanyl-D-alanine carboxypeptidase</fullName>
    </submittedName>
</protein>
<reference evidence="5 6" key="1">
    <citation type="submission" date="2016-01" db="EMBL/GenBank/DDBJ databases">
        <title>The new phylogeny of the genus Mycobacterium.</title>
        <authorList>
            <person name="Tarcisio F."/>
            <person name="Conor M."/>
            <person name="Antonella G."/>
            <person name="Elisabetta G."/>
            <person name="Giulia F.S."/>
            <person name="Sara T."/>
            <person name="Anna F."/>
            <person name="Clotilde B."/>
            <person name="Roberto B."/>
            <person name="Veronica D.S."/>
            <person name="Fabio R."/>
            <person name="Monica P."/>
            <person name="Olivier J."/>
            <person name="Enrico T."/>
            <person name="Nicola S."/>
        </authorList>
    </citation>
    <scope>NUCLEOTIDE SEQUENCE [LARGE SCALE GENOMIC DNA]</scope>
    <source>
        <strain evidence="5 6">DSM 44153</strain>
    </source>
</reference>
<sequence>MRPTHWRRSTHVAIGVTVLLVVVALLTWMVVLTESGRGPGAQAAPPPAAVAGPGVVPVSDSAPAPTAAGLAAALTAALADPDLGFLGGRVTDAATATELWAQHDDIPMLPASTNKVLTAAAALLSLDREARLTTRVVADDRDPGAVVLIGGGDPVLSAAGPGQDTWYAGAARISDLADQVRVSGVTPTRVRVDVGAFSGPTMAPGWDPLDIDGGDIAPIEAVMVDAGRIQPTTVESKRSTTPALDAGRALAAALGLDPAAVTVGAAPAGARQLGAVESAPLILRLRQMMAASDNVMAECIAREVAAAANHPQSFTGGVEAVLAVLHTAGIDTAGSVLVDSSGLSLDDRLTVRTLDGVVQRAAGPGEPRLRPLLDLLPVAGGSGTLSDRFLDPDADRNAAGWLRAKTGSLTATNALAGVVTDRRGRVLTFALISNDAGPTGRTAIDAVAATLRSCGCGS</sequence>
<dbReference type="EMBL" id="LQPZ01000030">
    <property type="protein sequence ID" value="ORX02802.1"/>
    <property type="molecule type" value="Genomic_DNA"/>
</dbReference>
<dbReference type="GO" id="GO:0004185">
    <property type="term" value="F:serine-type carboxypeptidase activity"/>
    <property type="evidence" value="ECO:0007669"/>
    <property type="project" value="InterPro"/>
</dbReference>
<dbReference type="RefSeq" id="WP_085110444.1">
    <property type="nucleotide sequence ID" value="NZ_LQPZ01000030.1"/>
</dbReference>
<dbReference type="PANTHER" id="PTHR30023">
    <property type="entry name" value="D-ALANYL-D-ALANINE CARBOXYPEPTIDASE"/>
    <property type="match status" value="1"/>
</dbReference>
<evidence type="ECO:0000256" key="1">
    <source>
        <dbReference type="ARBA" id="ARBA00006096"/>
    </source>
</evidence>
<accession>A0A1X2EI56</accession>
<gene>
    <name evidence="5" type="ORF">AWC30_12085</name>
</gene>
<keyword evidence="2" id="KW-0378">Hydrolase</keyword>
<comment type="caution">
    <text evidence="5">The sequence shown here is derived from an EMBL/GenBank/DDBJ whole genome shotgun (WGS) entry which is preliminary data.</text>
</comment>
<keyword evidence="3" id="KW-0472">Membrane</keyword>
<dbReference type="Gene3D" id="3.40.710.10">
    <property type="entry name" value="DD-peptidase/beta-lactamase superfamily"/>
    <property type="match status" value="2"/>
</dbReference>
<keyword evidence="3" id="KW-1133">Transmembrane helix</keyword>
<dbReference type="AlphaFoldDB" id="A0A1X2EI56"/>
<evidence type="ECO:0000313" key="6">
    <source>
        <dbReference type="Proteomes" id="UP000193090"/>
    </source>
</evidence>
<keyword evidence="5" id="KW-0645">Protease</keyword>
<name>A0A1X2EI56_9MYCO</name>
<feature type="domain" description="Carboxypeptidase Rv3627c-like N-terminal" evidence="4">
    <location>
        <begin position="1"/>
        <end position="57"/>
    </location>
</feature>
<dbReference type="Proteomes" id="UP000193090">
    <property type="component" value="Unassembled WGS sequence"/>
</dbReference>
<dbReference type="PANTHER" id="PTHR30023:SF0">
    <property type="entry name" value="PENICILLIN-SENSITIVE CARBOXYPEPTIDASE A"/>
    <property type="match status" value="1"/>
</dbReference>
<evidence type="ECO:0000256" key="3">
    <source>
        <dbReference type="SAM" id="Phobius"/>
    </source>
</evidence>
<proteinExistence type="inferred from homology"/>
<evidence type="ECO:0000256" key="2">
    <source>
        <dbReference type="ARBA" id="ARBA00022801"/>
    </source>
</evidence>
<dbReference type="Pfam" id="PF02113">
    <property type="entry name" value="Peptidase_S13"/>
    <property type="match status" value="1"/>
</dbReference>
<keyword evidence="6" id="KW-1185">Reference proteome</keyword>
<feature type="transmembrane region" description="Helical" evidence="3">
    <location>
        <begin position="12"/>
        <end position="31"/>
    </location>
</feature>
<dbReference type="InterPro" id="IPR012338">
    <property type="entry name" value="Beta-lactam/transpept-like"/>
</dbReference>
<organism evidence="5 6">
    <name type="scientific">Mycolicibacillus trivialis</name>
    <dbReference type="NCBI Taxonomy" id="1798"/>
    <lineage>
        <taxon>Bacteria</taxon>
        <taxon>Bacillati</taxon>
        <taxon>Actinomycetota</taxon>
        <taxon>Actinomycetes</taxon>
        <taxon>Mycobacteriales</taxon>
        <taxon>Mycobacteriaceae</taxon>
        <taxon>Mycolicibacillus</taxon>
    </lineage>
</organism>
<evidence type="ECO:0000313" key="5">
    <source>
        <dbReference type="EMBL" id="ORX02802.1"/>
    </source>
</evidence>
<keyword evidence="5" id="KW-0121">Carboxypeptidase</keyword>
<dbReference type="OrthoDB" id="56883at2"/>
<dbReference type="Pfam" id="PF23714">
    <property type="entry name" value="Rv3627c_N"/>
    <property type="match status" value="1"/>
</dbReference>
<dbReference type="InterPro" id="IPR000667">
    <property type="entry name" value="Peptidase_S13"/>
</dbReference>
<keyword evidence="3" id="KW-0812">Transmembrane</keyword>
<dbReference type="NCBIfam" id="TIGR00666">
    <property type="entry name" value="PBP4"/>
    <property type="match status" value="2"/>
</dbReference>
<dbReference type="InterPro" id="IPR056340">
    <property type="entry name" value="Rv3627c-like_N"/>
</dbReference>
<dbReference type="STRING" id="1798.AWC30_12085"/>
<comment type="similarity">
    <text evidence="1">Belongs to the peptidase S13 family.</text>
</comment>